<keyword evidence="2" id="KW-0645">Protease</keyword>
<dbReference type="Proteomes" id="UP001221757">
    <property type="component" value="Unassembled WGS sequence"/>
</dbReference>
<evidence type="ECO:0000256" key="4">
    <source>
        <dbReference type="SAM" id="SignalP"/>
    </source>
</evidence>
<dbReference type="GO" id="GO:0019783">
    <property type="term" value="F:ubiquitin-like protein peptidase activity"/>
    <property type="evidence" value="ECO:0007669"/>
    <property type="project" value="UniProtKB-ARBA"/>
</dbReference>
<keyword evidence="3" id="KW-0378">Hydrolase</keyword>
<comment type="caution">
    <text evidence="6">The sequence shown here is derived from an EMBL/GenBank/DDBJ whole genome shotgun (WGS) entry which is preliminary data.</text>
</comment>
<dbReference type="InterPro" id="IPR003653">
    <property type="entry name" value="Peptidase_C48_C"/>
</dbReference>
<comment type="similarity">
    <text evidence="1">Belongs to the peptidase C48 family.</text>
</comment>
<feature type="domain" description="Ubiquitin-like protease family profile" evidence="5">
    <location>
        <begin position="138"/>
        <end position="1216"/>
    </location>
</feature>
<proteinExistence type="inferred from homology"/>
<dbReference type="SUPFAM" id="SSF54001">
    <property type="entry name" value="Cysteine proteinases"/>
    <property type="match status" value="1"/>
</dbReference>
<accession>A0AAD7GF01</accession>
<organism evidence="6 7">
    <name type="scientific">Mycena rosella</name>
    <name type="common">Pink bonnet</name>
    <name type="synonym">Agaricus rosellus</name>
    <dbReference type="NCBI Taxonomy" id="1033263"/>
    <lineage>
        <taxon>Eukaryota</taxon>
        <taxon>Fungi</taxon>
        <taxon>Dikarya</taxon>
        <taxon>Basidiomycota</taxon>
        <taxon>Agaricomycotina</taxon>
        <taxon>Agaricomycetes</taxon>
        <taxon>Agaricomycetidae</taxon>
        <taxon>Agaricales</taxon>
        <taxon>Marasmiineae</taxon>
        <taxon>Mycenaceae</taxon>
        <taxon>Mycena</taxon>
    </lineage>
</organism>
<dbReference type="GO" id="GO:0008234">
    <property type="term" value="F:cysteine-type peptidase activity"/>
    <property type="evidence" value="ECO:0007669"/>
    <property type="project" value="InterPro"/>
</dbReference>
<evidence type="ECO:0000313" key="7">
    <source>
        <dbReference type="Proteomes" id="UP001221757"/>
    </source>
</evidence>
<dbReference type="Pfam" id="PF02902">
    <property type="entry name" value="Peptidase_C48"/>
    <property type="match status" value="1"/>
</dbReference>
<feature type="signal peptide" evidence="4">
    <location>
        <begin position="1"/>
        <end position="16"/>
    </location>
</feature>
<dbReference type="InterPro" id="IPR038765">
    <property type="entry name" value="Papain-like_cys_pep_sf"/>
</dbReference>
<evidence type="ECO:0000313" key="6">
    <source>
        <dbReference type="EMBL" id="KAJ7691884.1"/>
    </source>
</evidence>
<reference evidence="6" key="1">
    <citation type="submission" date="2023-03" db="EMBL/GenBank/DDBJ databases">
        <title>Massive genome expansion in bonnet fungi (Mycena s.s.) driven by repeated elements and novel gene families across ecological guilds.</title>
        <authorList>
            <consortium name="Lawrence Berkeley National Laboratory"/>
            <person name="Harder C.B."/>
            <person name="Miyauchi S."/>
            <person name="Viragh M."/>
            <person name="Kuo A."/>
            <person name="Thoen E."/>
            <person name="Andreopoulos B."/>
            <person name="Lu D."/>
            <person name="Skrede I."/>
            <person name="Drula E."/>
            <person name="Henrissat B."/>
            <person name="Morin E."/>
            <person name="Kohler A."/>
            <person name="Barry K."/>
            <person name="LaButti K."/>
            <person name="Morin E."/>
            <person name="Salamov A."/>
            <person name="Lipzen A."/>
            <person name="Mereny Z."/>
            <person name="Hegedus B."/>
            <person name="Baldrian P."/>
            <person name="Stursova M."/>
            <person name="Weitz H."/>
            <person name="Taylor A."/>
            <person name="Grigoriev I.V."/>
            <person name="Nagy L.G."/>
            <person name="Martin F."/>
            <person name="Kauserud H."/>
        </authorList>
    </citation>
    <scope>NUCLEOTIDE SEQUENCE</scope>
    <source>
        <strain evidence="6">CBHHK067</strain>
    </source>
</reference>
<dbReference type="EMBL" id="JARKIE010000055">
    <property type="protein sequence ID" value="KAJ7691884.1"/>
    <property type="molecule type" value="Genomic_DNA"/>
</dbReference>
<evidence type="ECO:0000259" key="5">
    <source>
        <dbReference type="PROSITE" id="PS50600"/>
    </source>
</evidence>
<keyword evidence="4" id="KW-0732">Signal</keyword>
<dbReference type="GO" id="GO:0006508">
    <property type="term" value="P:proteolysis"/>
    <property type="evidence" value="ECO:0007669"/>
    <property type="project" value="UniProtKB-KW"/>
</dbReference>
<dbReference type="Gene3D" id="3.40.395.10">
    <property type="entry name" value="Adenoviral Proteinase, Chain A"/>
    <property type="match status" value="1"/>
</dbReference>
<name>A0AAD7GF01_MYCRO</name>
<keyword evidence="7" id="KW-1185">Reference proteome</keyword>
<evidence type="ECO:0000256" key="3">
    <source>
        <dbReference type="ARBA" id="ARBA00022801"/>
    </source>
</evidence>
<dbReference type="PROSITE" id="PS50600">
    <property type="entry name" value="ULP_PROTEASE"/>
    <property type="match status" value="1"/>
</dbReference>
<sequence length="1524" mass="169192">MVAALVKVLKLPAVQASLIPGPNLPVTEFLKLSLPKKSSALVFNKITSWFSTDAPTTSLDCLLSRPILPREFLDELMDTVGQAWFNGCTSIVDCRYNDGRDRLPLSALTLWKKLLRVVDDQKMGRRSQDWITTELDKPDVDSADHAALENASSLLDTLGWDTKIDTNWTTFNLAIILSNAWLTDNHIDMMMADLSARVEADPSLANTVLIAPLDFSVAITNGATAKTYDRQTSTLLARYEQQIKKKELVQLYFPLHVHKNHWIPGLVDFKEDLIGTSDSHVKIGAPPLKFVKDLKRWLKKQFGRDFVYQGDSLEHGDQRDTSSCSVITCNTIAVNALGEVLWEQKHAAGAWATCFIHLVCHATILKMPCVPPTAVAPPILTAETPAKSAEADLDESADVDAITPAKKPKKANGFGTSKSAAVAQKTRNAVKTVTQADPRKYTVWQEKLRATGKHPDPDIKFHPTDPTLPRHSSCGNWVTMGEVYEAGQWNHHFKTACPKLHPEKKQKMGNGLGRVPTLHGMGWTTGKSSAKSMPAVPCLGITLSTCPRLSIYLKHPGAFGGSSRSVTFIAHELFGKIFGCLNTRDKEILADTQRNERQWVNDHAKQRVFLTSCKKQVAANSVGSRILPCSEYSSVLGLIAFKKAICCPIPIDENYIYVNEQYRNQALGHIYAQTAGLREIIETADAKNTPCIKFAQGTLQGKYSDFKVFGGLVEAMVQKVDHVECGVGMQNFKYPPSWDEMVHIVNIHSPRAARALWKHLSLCAHRSFHEKEAQEPRFPMQISKRTFTLVQEHLAALKYDGPVALSCDDTKLFAVADPEAMKQILADPKIVKGTKVHLWCFIPLLGITPIVLAAIPIHDMTTDELLPPLEKILYGLLDRKICVILYACDGMETERSLQRKLVKKADNVIHYKITSPIPGAADLELVIATFRRYPGIMIQDSKHALKTFRNNLFTGAKLLTMGNFAMHTSPARSPTSSGSRWLFGRATFWMRGKYLAAAGYKEQQYFLSREAVDIAHYLIKGIISLIIVHRDHVPGNIPLLPWSHASEPCKHTHGNSRDIVKDFSFLDFIFMILKLRITMCEAVLSGKASDGKEAAQGYTHTYFDAAGAELAKLPVYPSNDEIKEAAAECESLIALLGITPAQLYENVPAPLPGITAWFPESDDRVEPEEEFDNIKLVISEAEELQTLIDAEERLDVPVRTMKQDCEFTSLTCASIVIAVDEHMRVQELHRVDEDLVDQILGDEYLTLHDMLVSVATALSAVQLPSEPSEVFGQSTNTTFEILDFKALVCQRRQHQTRQAATCTRIKGKNTDDVWTAPEESTRRQILRKYHEILKEDQARAVKGGGAATRGTKLFQDTNLEPRHLALVMNAGLTHFKPLSIGNFGIIWTEVGLWVGRVNALYCKGGGKNGKHGTAMQHHNISAFSSINVQVFELTHARHFHVVPQATAFLHTYQYCQLPPFTFLSHLAGNPTMNAVGLELTPEDASLFKDLNSVVSHLNAAVKASQKRKTAAEIAAEGKDTTQGF</sequence>
<evidence type="ECO:0000256" key="2">
    <source>
        <dbReference type="ARBA" id="ARBA00022670"/>
    </source>
</evidence>
<feature type="chain" id="PRO_5041952224" description="Ubiquitin-like protease family profile domain-containing protein" evidence="4">
    <location>
        <begin position="17"/>
        <end position="1524"/>
    </location>
</feature>
<evidence type="ECO:0000256" key="1">
    <source>
        <dbReference type="ARBA" id="ARBA00005234"/>
    </source>
</evidence>
<gene>
    <name evidence="6" type="ORF">B0H17DRAFT_1133424</name>
</gene>
<protein>
    <recommendedName>
        <fullName evidence="5">Ubiquitin-like protease family profile domain-containing protein</fullName>
    </recommendedName>
</protein>